<accession>A0A0E9WC90</accession>
<dbReference type="EMBL" id="GBXM01020620">
    <property type="protein sequence ID" value="JAH87957.1"/>
    <property type="molecule type" value="Transcribed_RNA"/>
</dbReference>
<protein>
    <submittedName>
        <fullName evidence="1">Uncharacterized protein</fullName>
    </submittedName>
</protein>
<dbReference type="AlphaFoldDB" id="A0A0E9WC90"/>
<reference evidence="1" key="1">
    <citation type="submission" date="2014-11" db="EMBL/GenBank/DDBJ databases">
        <authorList>
            <person name="Amaro Gonzalez C."/>
        </authorList>
    </citation>
    <scope>NUCLEOTIDE SEQUENCE</scope>
</reference>
<name>A0A0E9WC90_ANGAN</name>
<organism evidence="1">
    <name type="scientific">Anguilla anguilla</name>
    <name type="common">European freshwater eel</name>
    <name type="synonym">Muraena anguilla</name>
    <dbReference type="NCBI Taxonomy" id="7936"/>
    <lineage>
        <taxon>Eukaryota</taxon>
        <taxon>Metazoa</taxon>
        <taxon>Chordata</taxon>
        <taxon>Craniata</taxon>
        <taxon>Vertebrata</taxon>
        <taxon>Euteleostomi</taxon>
        <taxon>Actinopterygii</taxon>
        <taxon>Neopterygii</taxon>
        <taxon>Teleostei</taxon>
        <taxon>Anguilliformes</taxon>
        <taxon>Anguillidae</taxon>
        <taxon>Anguilla</taxon>
    </lineage>
</organism>
<sequence>MCLYYRGFTSQNSFCGQHYI</sequence>
<reference evidence="1" key="2">
    <citation type="journal article" date="2015" name="Fish Shellfish Immunol.">
        <title>Early steps in the European eel (Anguilla anguilla)-Vibrio vulnificus interaction in the gills: Role of the RtxA13 toxin.</title>
        <authorList>
            <person name="Callol A."/>
            <person name="Pajuelo D."/>
            <person name="Ebbesson L."/>
            <person name="Teles M."/>
            <person name="MacKenzie S."/>
            <person name="Amaro C."/>
        </authorList>
    </citation>
    <scope>NUCLEOTIDE SEQUENCE</scope>
</reference>
<proteinExistence type="predicted"/>
<evidence type="ECO:0000313" key="1">
    <source>
        <dbReference type="EMBL" id="JAH87957.1"/>
    </source>
</evidence>